<dbReference type="EMBL" id="JBHSBI010000006">
    <property type="protein sequence ID" value="MFC4008435.1"/>
    <property type="molecule type" value="Genomic_DNA"/>
</dbReference>
<evidence type="ECO:0000313" key="3">
    <source>
        <dbReference type="Proteomes" id="UP001595851"/>
    </source>
</evidence>
<dbReference type="Pfam" id="PF16976">
    <property type="entry name" value="RcpC"/>
    <property type="match status" value="1"/>
</dbReference>
<protein>
    <submittedName>
        <fullName evidence="2">RcpC/CpaB family pilus assembly protein</fullName>
    </submittedName>
</protein>
<proteinExistence type="predicted"/>
<gene>
    <name evidence="2" type="ORF">ACFOY2_14485</name>
</gene>
<comment type="caution">
    <text evidence="2">The sequence shown here is derived from an EMBL/GenBank/DDBJ whole genome shotgun (WGS) entry which is preliminary data.</text>
</comment>
<dbReference type="Proteomes" id="UP001595851">
    <property type="component" value="Unassembled WGS sequence"/>
</dbReference>
<dbReference type="InterPro" id="IPR031571">
    <property type="entry name" value="RcpC_dom"/>
</dbReference>
<dbReference type="CDD" id="cd11614">
    <property type="entry name" value="SAF_CpaB_FlgA_like"/>
    <property type="match status" value="1"/>
</dbReference>
<dbReference type="InterPro" id="IPR013974">
    <property type="entry name" value="SAF"/>
</dbReference>
<accession>A0ABV8G348</accession>
<dbReference type="SMART" id="SM00858">
    <property type="entry name" value="SAF"/>
    <property type="match status" value="1"/>
</dbReference>
<keyword evidence="3" id="KW-1185">Reference proteome</keyword>
<sequence>MIKSWLSRYARRRRLLAAALAALAVISTFFAIRPATPVTTALVATRDLSPGPLRPGDLRAVPLNHPPAGAVRTTASGQILATPMRKGEPLTDVRLLRTFPLSPGLVATPVRISDPAAAALLSPGSTISVLATMSEGNPMAAHPVAEGVTVITIPASTRQSTTGNERGALVVLGTTPAQAAALAAAQAHGHLAITIETNQQ</sequence>
<organism evidence="2 3">
    <name type="scientific">Nonomuraea purpurea</name>
    <dbReference type="NCBI Taxonomy" id="1849276"/>
    <lineage>
        <taxon>Bacteria</taxon>
        <taxon>Bacillati</taxon>
        <taxon>Actinomycetota</taxon>
        <taxon>Actinomycetes</taxon>
        <taxon>Streptosporangiales</taxon>
        <taxon>Streptosporangiaceae</taxon>
        <taxon>Nonomuraea</taxon>
    </lineage>
</organism>
<dbReference type="RefSeq" id="WP_379528499.1">
    <property type="nucleotide sequence ID" value="NZ_JBHSBI010000006.1"/>
</dbReference>
<feature type="domain" description="SAF" evidence="1">
    <location>
        <begin position="39"/>
        <end position="96"/>
    </location>
</feature>
<reference evidence="3" key="1">
    <citation type="journal article" date="2019" name="Int. J. Syst. Evol. Microbiol.">
        <title>The Global Catalogue of Microorganisms (GCM) 10K type strain sequencing project: providing services to taxonomists for standard genome sequencing and annotation.</title>
        <authorList>
            <consortium name="The Broad Institute Genomics Platform"/>
            <consortium name="The Broad Institute Genome Sequencing Center for Infectious Disease"/>
            <person name="Wu L."/>
            <person name="Ma J."/>
        </authorList>
    </citation>
    <scope>NUCLEOTIDE SEQUENCE [LARGE SCALE GENOMIC DNA]</scope>
    <source>
        <strain evidence="3">TBRC 1276</strain>
    </source>
</reference>
<evidence type="ECO:0000313" key="2">
    <source>
        <dbReference type="EMBL" id="MFC4008435.1"/>
    </source>
</evidence>
<name>A0ABV8G348_9ACTN</name>
<evidence type="ECO:0000259" key="1">
    <source>
        <dbReference type="SMART" id="SM00858"/>
    </source>
</evidence>